<dbReference type="InterPro" id="IPR022388">
    <property type="entry name" value="CHP03808"/>
</dbReference>
<dbReference type="NCBIfam" id="TIGR03808">
    <property type="entry name" value="RR_plus_rpt_1"/>
    <property type="match status" value="1"/>
</dbReference>
<evidence type="ECO:0000256" key="1">
    <source>
        <dbReference type="ARBA" id="ARBA00022737"/>
    </source>
</evidence>
<dbReference type="EMBL" id="JAHWQX010000004">
    <property type="protein sequence ID" value="MBW3098612.1"/>
    <property type="molecule type" value="Genomic_DNA"/>
</dbReference>
<gene>
    <name evidence="3" type="ORF">KY465_15110</name>
</gene>
<dbReference type="InterPro" id="IPR051550">
    <property type="entry name" value="SCF-Subunits/Alg-Epimerases"/>
</dbReference>
<organism evidence="3 4">
    <name type="scientific">Pseudohoeflea coraliihabitans</name>
    <dbReference type="NCBI Taxonomy" id="2860393"/>
    <lineage>
        <taxon>Bacteria</taxon>
        <taxon>Pseudomonadati</taxon>
        <taxon>Pseudomonadota</taxon>
        <taxon>Alphaproteobacteria</taxon>
        <taxon>Hyphomicrobiales</taxon>
        <taxon>Rhizobiaceae</taxon>
        <taxon>Pseudohoeflea</taxon>
    </lineage>
</organism>
<dbReference type="InterPro" id="IPR006626">
    <property type="entry name" value="PbH1"/>
</dbReference>
<dbReference type="PROSITE" id="PS51318">
    <property type="entry name" value="TAT"/>
    <property type="match status" value="1"/>
</dbReference>
<evidence type="ECO:0000313" key="3">
    <source>
        <dbReference type="EMBL" id="MBW3098612.1"/>
    </source>
</evidence>
<dbReference type="Proteomes" id="UP001430804">
    <property type="component" value="Unassembled WGS sequence"/>
</dbReference>
<dbReference type="SMART" id="SM00710">
    <property type="entry name" value="PbH1"/>
    <property type="match status" value="9"/>
</dbReference>
<accession>A0ABS6WRL9</accession>
<evidence type="ECO:0000259" key="2">
    <source>
        <dbReference type="Pfam" id="PF13229"/>
    </source>
</evidence>
<feature type="domain" description="Right handed beta helix" evidence="2">
    <location>
        <begin position="123"/>
        <end position="253"/>
    </location>
</feature>
<dbReference type="PANTHER" id="PTHR22990">
    <property type="entry name" value="F-BOX ONLY PROTEIN"/>
    <property type="match status" value="1"/>
</dbReference>
<keyword evidence="1" id="KW-0677">Repeat</keyword>
<proteinExistence type="predicted"/>
<dbReference type="InterPro" id="IPR022444">
    <property type="entry name" value="Cofactor-bd_rpt"/>
</dbReference>
<evidence type="ECO:0000313" key="4">
    <source>
        <dbReference type="Proteomes" id="UP001430804"/>
    </source>
</evidence>
<dbReference type="Pfam" id="PF13229">
    <property type="entry name" value="Beta_helix"/>
    <property type="match status" value="1"/>
</dbReference>
<dbReference type="InterPro" id="IPR006311">
    <property type="entry name" value="TAT_signal"/>
</dbReference>
<dbReference type="InterPro" id="IPR039448">
    <property type="entry name" value="Beta_helix"/>
</dbReference>
<dbReference type="PANTHER" id="PTHR22990:SF15">
    <property type="entry name" value="F-BOX ONLY PROTEIN 10"/>
    <property type="match status" value="1"/>
</dbReference>
<dbReference type="NCBIfam" id="TIGR03807">
    <property type="entry name" value="RR_fam_repeat"/>
    <property type="match status" value="2"/>
</dbReference>
<sequence>MTRTPAPSLPTRRRLLTGVSGLAGLAGLAVMSTGLVRAASAEPTLLAQADLRGGHDGDLAGLLPDVVDDQSRRLQQAIDDAAREGRILRLPAGDYYFSNLTLPDGARLAGVPGATRLIYTGRGHGLLAEGGERVALDGLVIDGANQRLGEHVRGLVQLRNVGNLTLRDVQIAGSAKYGLALEGCGGTVEQCDLSGAAEAGLYAVESRTLTIRDNHVHDCGNGGILVHRWSKGFDGTLISGNRIARIAATNGGTGPFGNGINLFRAGGVIINGNHVSDCAFSAIRANSADNCQIIGNQALHSGETAIYSEFEFSGAVIANNLIDGGTMGISVANFDRGGRLSVISGNLVRNLSTSGPYVPKNSGFGIGIAVEADASVSGNTIEGAPKWGVMAGWGPYLRDVALTGNMIRHCGAGIAVSVVEGAGATLVQGNIFSHTPQGAVIGTRWNETVTGDLARQGAEAFAHLTVRNNVAG</sequence>
<keyword evidence="4" id="KW-1185">Reference proteome</keyword>
<protein>
    <submittedName>
        <fullName evidence="3">TIGR03808 family TAT-translocated repetitive protein</fullName>
    </submittedName>
</protein>
<comment type="caution">
    <text evidence="3">The sequence shown here is derived from an EMBL/GenBank/DDBJ whole genome shotgun (WGS) entry which is preliminary data.</text>
</comment>
<name>A0ABS6WRL9_9HYPH</name>
<reference evidence="3" key="1">
    <citation type="submission" date="2021-07" db="EMBL/GenBank/DDBJ databases">
        <title>Pseudohoeflea marina sp. nov. a polyhydroxyalcanoate-producing bacterium.</title>
        <authorList>
            <person name="Zheng W."/>
            <person name="Yu S."/>
            <person name="Huang Y."/>
        </authorList>
    </citation>
    <scope>NUCLEOTIDE SEQUENCE</scope>
    <source>
        <strain evidence="3">DP4N28-3</strain>
    </source>
</reference>